<accession>A0ABW4J7L8</accession>
<dbReference type="EMBL" id="JBHTOP010000026">
    <property type="protein sequence ID" value="MFD1672372.1"/>
    <property type="molecule type" value="Genomic_DNA"/>
</dbReference>
<sequence length="63" mass="7382">MTKTEINQRLTEELFTICDNFDIEIEDKLYTEAQYQDLKRTLLVLNELGMDENQMNQILAIGA</sequence>
<dbReference type="Proteomes" id="UP001597267">
    <property type="component" value="Unassembled WGS sequence"/>
</dbReference>
<gene>
    <name evidence="1" type="ORF">ACFQ5M_09705</name>
</gene>
<keyword evidence="2" id="KW-1185">Reference proteome</keyword>
<dbReference type="RefSeq" id="WP_125712274.1">
    <property type="nucleotide sequence ID" value="NZ_JBHTOP010000026.1"/>
</dbReference>
<proteinExistence type="predicted"/>
<protein>
    <submittedName>
        <fullName evidence="1">Uncharacterized protein</fullName>
    </submittedName>
</protein>
<organism evidence="1 2">
    <name type="scientific">Agrilactobacillus yilanensis</name>
    <dbReference type="NCBI Taxonomy" id="2485997"/>
    <lineage>
        <taxon>Bacteria</taxon>
        <taxon>Bacillati</taxon>
        <taxon>Bacillota</taxon>
        <taxon>Bacilli</taxon>
        <taxon>Lactobacillales</taxon>
        <taxon>Lactobacillaceae</taxon>
        <taxon>Agrilactobacillus</taxon>
    </lineage>
</organism>
<comment type="caution">
    <text evidence="1">The sequence shown here is derived from an EMBL/GenBank/DDBJ whole genome shotgun (WGS) entry which is preliminary data.</text>
</comment>
<name>A0ABW4J7L8_9LACO</name>
<evidence type="ECO:0000313" key="2">
    <source>
        <dbReference type="Proteomes" id="UP001597267"/>
    </source>
</evidence>
<evidence type="ECO:0000313" key="1">
    <source>
        <dbReference type="EMBL" id="MFD1672372.1"/>
    </source>
</evidence>
<reference evidence="2" key="1">
    <citation type="journal article" date="2019" name="Int. J. Syst. Evol. Microbiol.">
        <title>The Global Catalogue of Microorganisms (GCM) 10K type strain sequencing project: providing services to taxonomists for standard genome sequencing and annotation.</title>
        <authorList>
            <consortium name="The Broad Institute Genomics Platform"/>
            <consortium name="The Broad Institute Genome Sequencing Center for Infectious Disease"/>
            <person name="Wu L."/>
            <person name="Ma J."/>
        </authorList>
    </citation>
    <scope>NUCLEOTIDE SEQUENCE [LARGE SCALE GENOMIC DNA]</scope>
    <source>
        <strain evidence="2">CCM 8896</strain>
    </source>
</reference>